<evidence type="ECO:0000313" key="3">
    <source>
        <dbReference type="Proteomes" id="UP000262699"/>
    </source>
</evidence>
<feature type="signal peptide" evidence="1">
    <location>
        <begin position="1"/>
        <end position="22"/>
    </location>
</feature>
<proteinExistence type="predicted"/>
<name>A0A3D0WC65_9SPHN</name>
<dbReference type="Pfam" id="PF13620">
    <property type="entry name" value="CarboxypepD_reg"/>
    <property type="match status" value="1"/>
</dbReference>
<reference evidence="2 3" key="1">
    <citation type="journal article" date="2018" name="Nat. Biotechnol.">
        <title>A standardized bacterial taxonomy based on genome phylogeny substantially revises the tree of life.</title>
        <authorList>
            <person name="Parks D.H."/>
            <person name="Chuvochina M."/>
            <person name="Waite D.W."/>
            <person name="Rinke C."/>
            <person name="Skarshewski A."/>
            <person name="Chaumeil P.A."/>
            <person name="Hugenholtz P."/>
        </authorList>
    </citation>
    <scope>NUCLEOTIDE SEQUENCE [LARGE SCALE GENOMIC DNA]</scope>
    <source>
        <strain evidence="2">UBA9015</strain>
    </source>
</reference>
<sequence length="163" mass="16284">MRNHLMLGAAVVALMIPAAAMAQETTSSIRGTVTQDGAPVAGAVVRIVNTTNGAATTANTNDAGSFTASGLLPGGPYSVEVTSPNGNATVTDIFTVVGQPYTVPVELAAAGGDDIVVTASRVAGAGTIASGPRTVLTQADIGKVASVNRDVRDLARRDPLAQL</sequence>
<dbReference type="Proteomes" id="UP000262699">
    <property type="component" value="Unassembled WGS sequence"/>
</dbReference>
<keyword evidence="2" id="KW-0675">Receptor</keyword>
<protein>
    <submittedName>
        <fullName evidence="2">TonB-dependent receptor</fullName>
    </submittedName>
</protein>
<feature type="non-terminal residue" evidence="2">
    <location>
        <position position="163"/>
    </location>
</feature>
<organism evidence="2 3">
    <name type="scientific">Sphingomonas bacterium</name>
    <dbReference type="NCBI Taxonomy" id="1895847"/>
    <lineage>
        <taxon>Bacteria</taxon>
        <taxon>Pseudomonadati</taxon>
        <taxon>Pseudomonadota</taxon>
        <taxon>Alphaproteobacteria</taxon>
        <taxon>Sphingomonadales</taxon>
        <taxon>Sphingomonadaceae</taxon>
        <taxon>Sphingomonas</taxon>
    </lineage>
</organism>
<gene>
    <name evidence="2" type="ORF">DEP91_05235</name>
</gene>
<accession>A0A3D0WC65</accession>
<evidence type="ECO:0000313" key="2">
    <source>
        <dbReference type="EMBL" id="HCB75564.1"/>
    </source>
</evidence>
<keyword evidence="1" id="KW-0732">Signal</keyword>
<comment type="caution">
    <text evidence="2">The sequence shown here is derived from an EMBL/GenBank/DDBJ whole genome shotgun (WGS) entry which is preliminary data.</text>
</comment>
<dbReference type="AlphaFoldDB" id="A0A3D0WC65"/>
<dbReference type="InterPro" id="IPR008969">
    <property type="entry name" value="CarboxyPept-like_regulatory"/>
</dbReference>
<evidence type="ECO:0000256" key="1">
    <source>
        <dbReference type="SAM" id="SignalP"/>
    </source>
</evidence>
<dbReference type="Gene3D" id="2.60.40.1120">
    <property type="entry name" value="Carboxypeptidase-like, regulatory domain"/>
    <property type="match status" value="1"/>
</dbReference>
<feature type="chain" id="PRO_5017671375" evidence="1">
    <location>
        <begin position="23"/>
        <end position="163"/>
    </location>
</feature>
<dbReference type="SUPFAM" id="SSF49464">
    <property type="entry name" value="Carboxypeptidase regulatory domain-like"/>
    <property type="match status" value="1"/>
</dbReference>
<dbReference type="EMBL" id="DOYJ01000147">
    <property type="protein sequence ID" value="HCB75564.1"/>
    <property type="molecule type" value="Genomic_DNA"/>
</dbReference>